<evidence type="ECO:0000256" key="4">
    <source>
        <dbReference type="ARBA" id="ARBA00022475"/>
    </source>
</evidence>
<evidence type="ECO:0000256" key="7">
    <source>
        <dbReference type="ARBA" id="ARBA00023136"/>
    </source>
</evidence>
<comment type="similarity">
    <text evidence="2">Belongs to the binding-protein-dependent transport system permease family. FecCD subfamily.</text>
</comment>
<dbReference type="PANTHER" id="PTHR30472:SF70">
    <property type="entry name" value="MOLYBDATE IMPORT SYSTEM PERMEASE PROTEIN MOLB"/>
    <property type="match status" value="1"/>
</dbReference>
<evidence type="ECO:0000256" key="5">
    <source>
        <dbReference type="ARBA" id="ARBA00022692"/>
    </source>
</evidence>
<keyword evidence="3" id="KW-0813">Transport</keyword>
<dbReference type="AlphaFoldDB" id="A0A127EF81"/>
<feature type="transmembrane region" description="Helical" evidence="8">
    <location>
        <begin position="59"/>
        <end position="77"/>
    </location>
</feature>
<dbReference type="PANTHER" id="PTHR30472">
    <property type="entry name" value="FERRIC ENTEROBACTIN TRANSPORT SYSTEM PERMEASE PROTEIN"/>
    <property type="match status" value="1"/>
</dbReference>
<dbReference type="Proteomes" id="UP000070260">
    <property type="component" value="Chromosome"/>
</dbReference>
<feature type="transmembrane region" description="Helical" evidence="8">
    <location>
        <begin position="190"/>
        <end position="210"/>
    </location>
</feature>
<organism evidence="9 10">
    <name type="scientific">Clostridium perfringens</name>
    <dbReference type="NCBI Taxonomy" id="1502"/>
    <lineage>
        <taxon>Bacteria</taxon>
        <taxon>Bacillati</taxon>
        <taxon>Bacillota</taxon>
        <taxon>Clostridia</taxon>
        <taxon>Eubacteriales</taxon>
        <taxon>Clostridiaceae</taxon>
        <taxon>Clostridium</taxon>
    </lineage>
</organism>
<dbReference type="PATRIC" id="fig|1502.177.peg.402"/>
<dbReference type="GO" id="GO:0005886">
    <property type="term" value="C:plasma membrane"/>
    <property type="evidence" value="ECO:0007669"/>
    <property type="project" value="UniProtKB-SubCell"/>
</dbReference>
<reference evidence="9 10" key="1">
    <citation type="journal article" date="2016" name="PLoS ONE">
        <title>Plasmid Characterization and Chromosome Analysis of Two netF+ Clostridium perfringens Isolates Associated with Foal and Canine Necrotizing Enteritis.</title>
        <authorList>
            <person name="Mehdizadeh Gohari I."/>
            <person name="Kropinski A.M."/>
            <person name="Weese S.J."/>
            <person name="Parreira V.R."/>
            <person name="Whitehead A.E."/>
            <person name="Boerlin P."/>
            <person name="Prescott J.F."/>
        </authorList>
    </citation>
    <scope>NUCLEOTIDE SEQUENCE [LARGE SCALE GENOMIC DNA]</scope>
    <source>
        <strain evidence="9 10">JP838</strain>
    </source>
</reference>
<evidence type="ECO:0000256" key="8">
    <source>
        <dbReference type="SAM" id="Phobius"/>
    </source>
</evidence>
<dbReference type="GO" id="GO:0033214">
    <property type="term" value="P:siderophore-iron import into cell"/>
    <property type="evidence" value="ECO:0007669"/>
    <property type="project" value="TreeGrafter"/>
</dbReference>
<evidence type="ECO:0000256" key="6">
    <source>
        <dbReference type="ARBA" id="ARBA00022989"/>
    </source>
</evidence>
<dbReference type="GO" id="GO:0022857">
    <property type="term" value="F:transmembrane transporter activity"/>
    <property type="evidence" value="ECO:0007669"/>
    <property type="project" value="InterPro"/>
</dbReference>
<keyword evidence="5 8" id="KW-0812">Transmembrane</keyword>
<dbReference type="SUPFAM" id="SSF81345">
    <property type="entry name" value="ABC transporter involved in vitamin B12 uptake, BtuC"/>
    <property type="match status" value="1"/>
</dbReference>
<dbReference type="Pfam" id="PF01032">
    <property type="entry name" value="FecCD"/>
    <property type="match status" value="1"/>
</dbReference>
<dbReference type="Gene3D" id="1.10.3470.10">
    <property type="entry name" value="ABC transporter involved in vitamin B12 uptake, BtuC"/>
    <property type="match status" value="1"/>
</dbReference>
<dbReference type="FunFam" id="1.10.3470.10:FF:000001">
    <property type="entry name" value="Vitamin B12 ABC transporter permease BtuC"/>
    <property type="match status" value="1"/>
</dbReference>
<feature type="transmembrane region" description="Helical" evidence="8">
    <location>
        <begin position="7"/>
        <end position="29"/>
    </location>
</feature>
<dbReference type="InterPro" id="IPR000522">
    <property type="entry name" value="ABC_transptr_permease_BtuC"/>
</dbReference>
<name>A0A127EF81_CLOPF</name>
<dbReference type="InterPro" id="IPR037294">
    <property type="entry name" value="ABC_BtuC-like"/>
</dbReference>
<dbReference type="OrthoDB" id="9792889at2"/>
<evidence type="ECO:0000313" key="10">
    <source>
        <dbReference type="Proteomes" id="UP000070260"/>
    </source>
</evidence>
<accession>A0A127EF81</accession>
<feature type="transmembrane region" description="Helical" evidence="8">
    <location>
        <begin position="113"/>
        <end position="132"/>
    </location>
</feature>
<dbReference type="EMBL" id="CP010994">
    <property type="protein sequence ID" value="AMN34594.1"/>
    <property type="molecule type" value="Genomic_DNA"/>
</dbReference>
<feature type="transmembrane region" description="Helical" evidence="8">
    <location>
        <begin position="273"/>
        <end position="291"/>
    </location>
</feature>
<proteinExistence type="inferred from homology"/>
<evidence type="ECO:0000256" key="2">
    <source>
        <dbReference type="ARBA" id="ARBA00007935"/>
    </source>
</evidence>
<keyword evidence="4" id="KW-1003">Cell membrane</keyword>
<comment type="subcellular location">
    <subcellularLocation>
        <location evidence="1">Cell membrane</location>
        <topology evidence="1">Multi-pass membrane protein</topology>
    </subcellularLocation>
</comment>
<keyword evidence="7 8" id="KW-0472">Membrane</keyword>
<protein>
    <submittedName>
        <fullName evidence="9">Iron ABC transporter</fullName>
    </submittedName>
</protein>
<keyword evidence="6 8" id="KW-1133">Transmembrane helix</keyword>
<sequence length="329" mass="35795">MIKKYSILSYIFILVILALVSLCIGRYALKISEIFSILFGNRANWQEVNLLVNIRLPRVLLVIVSGAALALSGMVFQSIFQNPLISPDVLGVSSGCSLGAAIGIVFLSASPFMIQGLSFIFGICSVIFSLILSKKMRSNRVLALIISGIVTGALTSSFIMIIKYFADPYKELPAIDFWLMGGFYNSDWKSVINVLILVFISTIILFLLRWKLKVLTMGDDQAKLLGVNVKCIRTIAIFSATLLVSSVVSVAGLISWIGILAPHIVKSFARDDISKIIPLTMAVGAIILLIADTVARSITTTEIPISILTSLFGAPFLVYLLNKKGAVIR</sequence>
<evidence type="ECO:0000256" key="1">
    <source>
        <dbReference type="ARBA" id="ARBA00004651"/>
    </source>
</evidence>
<feature type="transmembrane region" description="Helical" evidence="8">
    <location>
        <begin position="89"/>
        <end position="107"/>
    </location>
</feature>
<gene>
    <name evidence="9" type="ORF">JFP838_02110</name>
</gene>
<dbReference type="RefSeq" id="WP_061426297.1">
    <property type="nucleotide sequence ID" value="NZ_CATNZO010000001.1"/>
</dbReference>
<dbReference type="CDD" id="cd06550">
    <property type="entry name" value="TM_ABC_iron-siderophores_like"/>
    <property type="match status" value="1"/>
</dbReference>
<evidence type="ECO:0000313" key="9">
    <source>
        <dbReference type="EMBL" id="AMN34594.1"/>
    </source>
</evidence>
<evidence type="ECO:0000256" key="3">
    <source>
        <dbReference type="ARBA" id="ARBA00022448"/>
    </source>
</evidence>
<feature type="transmembrane region" description="Helical" evidence="8">
    <location>
        <begin position="303"/>
        <end position="321"/>
    </location>
</feature>
<feature type="transmembrane region" description="Helical" evidence="8">
    <location>
        <begin position="231"/>
        <end position="261"/>
    </location>
</feature>
<feature type="transmembrane region" description="Helical" evidence="8">
    <location>
        <begin position="141"/>
        <end position="166"/>
    </location>
</feature>